<reference evidence="1 2" key="1">
    <citation type="submission" date="2016-03" db="EMBL/GenBank/DDBJ databases">
        <title>Cyphomyrmex costatus WGS genome.</title>
        <authorList>
            <person name="Nygaard S."/>
            <person name="Hu H."/>
            <person name="Boomsma J."/>
            <person name="Zhang G."/>
        </authorList>
    </citation>
    <scope>NUCLEOTIDE SEQUENCE [LARGE SCALE GENOMIC DNA]</scope>
    <source>
        <strain evidence="1">MS0001</strain>
        <tissue evidence="1">Whole body</tissue>
    </source>
</reference>
<dbReference type="AlphaFoldDB" id="A0A195CAB4"/>
<protein>
    <submittedName>
        <fullName evidence="1">Uncharacterized protein</fullName>
    </submittedName>
</protein>
<evidence type="ECO:0000313" key="2">
    <source>
        <dbReference type="Proteomes" id="UP000078542"/>
    </source>
</evidence>
<dbReference type="EMBL" id="KQ978068">
    <property type="protein sequence ID" value="KYM97630.1"/>
    <property type="molecule type" value="Genomic_DNA"/>
</dbReference>
<dbReference type="Proteomes" id="UP000078542">
    <property type="component" value="Unassembled WGS sequence"/>
</dbReference>
<name>A0A195CAB4_9HYME</name>
<evidence type="ECO:0000313" key="1">
    <source>
        <dbReference type="EMBL" id="KYM97630.1"/>
    </source>
</evidence>
<sequence>MVGNSGCAAFCVLRNELKFDQNFPFSSADGIQRSSLTRIIFGTFGTILFQNEIQFCIGCHASLTTKLQRPYLPMIKDPVGLEPWMMYRNSSASRGKRRGSLLLSALSDIFFPPSIGLHYTLPGVFQRSLKPSKMQQANSTNKPGESCSTSTLVASTRVVSYMEKHAT</sequence>
<keyword evidence="2" id="KW-1185">Reference proteome</keyword>
<accession>A0A195CAB4</accession>
<gene>
    <name evidence="1" type="ORF">ALC62_11925</name>
</gene>
<organism evidence="1 2">
    <name type="scientific">Cyphomyrmex costatus</name>
    <dbReference type="NCBI Taxonomy" id="456900"/>
    <lineage>
        <taxon>Eukaryota</taxon>
        <taxon>Metazoa</taxon>
        <taxon>Ecdysozoa</taxon>
        <taxon>Arthropoda</taxon>
        <taxon>Hexapoda</taxon>
        <taxon>Insecta</taxon>
        <taxon>Pterygota</taxon>
        <taxon>Neoptera</taxon>
        <taxon>Endopterygota</taxon>
        <taxon>Hymenoptera</taxon>
        <taxon>Apocrita</taxon>
        <taxon>Aculeata</taxon>
        <taxon>Formicoidea</taxon>
        <taxon>Formicidae</taxon>
        <taxon>Myrmicinae</taxon>
        <taxon>Cyphomyrmex</taxon>
    </lineage>
</organism>
<proteinExistence type="predicted"/>